<reference evidence="5" key="3">
    <citation type="submission" date="2020-06" db="EMBL/GenBank/DDBJ databases">
        <title>Helianthus annuus Genome sequencing and assembly Release 2.</title>
        <authorList>
            <person name="Gouzy J."/>
            <person name="Langlade N."/>
            <person name="Munos S."/>
        </authorList>
    </citation>
    <scope>NUCLEOTIDE SEQUENCE</scope>
    <source>
        <tissue evidence="5">Leaves</tissue>
    </source>
</reference>
<dbReference type="Proteomes" id="UP000215914">
    <property type="component" value="Chromosome 17"/>
</dbReference>
<evidence type="ECO:0000259" key="4">
    <source>
        <dbReference type="PROSITE" id="PS51916"/>
    </source>
</evidence>
<dbReference type="STRING" id="4232.A0A251RPL4"/>
<evidence type="ECO:0000313" key="6">
    <source>
        <dbReference type="EMBL" id="OTF86448.1"/>
    </source>
</evidence>
<dbReference type="InterPro" id="IPR024867">
    <property type="entry name" value="NFRKB"/>
</dbReference>
<evidence type="ECO:0000313" key="7">
    <source>
        <dbReference type="Proteomes" id="UP000215914"/>
    </source>
</evidence>
<dbReference type="GO" id="GO:0031011">
    <property type="term" value="C:Ino80 complex"/>
    <property type="evidence" value="ECO:0007669"/>
    <property type="project" value="InterPro"/>
</dbReference>
<evidence type="ECO:0000256" key="2">
    <source>
        <dbReference type="ARBA" id="ARBA00023242"/>
    </source>
</evidence>
<dbReference type="CDD" id="cd21865">
    <property type="entry name" value="DEUBAD_NFRKB"/>
    <property type="match status" value="1"/>
</dbReference>
<comment type="subcellular location">
    <subcellularLocation>
        <location evidence="1">Nucleus</location>
    </subcellularLocation>
</comment>
<feature type="domain" description="DEUBAD" evidence="4">
    <location>
        <begin position="90"/>
        <end position="201"/>
    </location>
</feature>
<keyword evidence="7" id="KW-1185">Reference proteome</keyword>
<dbReference type="OrthoDB" id="70874at2759"/>
<dbReference type="OMA" id="QPYNIFV"/>
<name>A0A251RPL4_HELAN</name>
<dbReference type="InParanoid" id="A0A251RPL4"/>
<reference evidence="6" key="2">
    <citation type="submission" date="2017-02" db="EMBL/GenBank/DDBJ databases">
        <title>Sunflower complete genome.</title>
        <authorList>
            <person name="Langlade N."/>
            <person name="Munos S."/>
        </authorList>
    </citation>
    <scope>NUCLEOTIDE SEQUENCE [LARGE SCALE GENOMIC DNA]</scope>
    <source>
        <tissue evidence="6">Leaves</tissue>
    </source>
</reference>
<dbReference type="EMBL" id="MNCJ02000332">
    <property type="protein sequence ID" value="KAF5755426.1"/>
    <property type="molecule type" value="Genomic_DNA"/>
</dbReference>
<proteinExistence type="predicted"/>
<dbReference type="PROSITE" id="PS51916">
    <property type="entry name" value="DEUBAD"/>
    <property type="match status" value="1"/>
</dbReference>
<gene>
    <name evidence="6" type="ORF">HannXRQ_Chr17g0550891</name>
    <name evidence="5" type="ORF">HanXRQr2_Chr17g0802661</name>
</gene>
<dbReference type="FunCoup" id="A0A251RPL4">
    <property type="interactions" value="1828"/>
</dbReference>
<reference evidence="5 7" key="1">
    <citation type="journal article" date="2017" name="Nature">
        <title>The sunflower genome provides insights into oil metabolism, flowering and Asterid evolution.</title>
        <authorList>
            <person name="Badouin H."/>
            <person name="Gouzy J."/>
            <person name="Grassa C.J."/>
            <person name="Murat F."/>
            <person name="Staton S.E."/>
            <person name="Cottret L."/>
            <person name="Lelandais-Briere C."/>
            <person name="Owens G.L."/>
            <person name="Carrere S."/>
            <person name="Mayjonade B."/>
            <person name="Legrand L."/>
            <person name="Gill N."/>
            <person name="Kane N.C."/>
            <person name="Bowers J.E."/>
            <person name="Hubner S."/>
            <person name="Bellec A."/>
            <person name="Berard A."/>
            <person name="Berges H."/>
            <person name="Blanchet N."/>
            <person name="Boniface M.C."/>
            <person name="Brunel D."/>
            <person name="Catrice O."/>
            <person name="Chaidir N."/>
            <person name="Claudel C."/>
            <person name="Donnadieu C."/>
            <person name="Faraut T."/>
            <person name="Fievet G."/>
            <person name="Helmstetter N."/>
            <person name="King M."/>
            <person name="Knapp S.J."/>
            <person name="Lai Z."/>
            <person name="Le Paslier M.C."/>
            <person name="Lippi Y."/>
            <person name="Lorenzon L."/>
            <person name="Mandel J.R."/>
            <person name="Marage G."/>
            <person name="Marchand G."/>
            <person name="Marquand E."/>
            <person name="Bret-Mestries E."/>
            <person name="Morien E."/>
            <person name="Nambeesan S."/>
            <person name="Nguyen T."/>
            <person name="Pegot-Espagnet P."/>
            <person name="Pouilly N."/>
            <person name="Raftis F."/>
            <person name="Sallet E."/>
            <person name="Schiex T."/>
            <person name="Thomas J."/>
            <person name="Vandecasteele C."/>
            <person name="Vares D."/>
            <person name="Vear F."/>
            <person name="Vautrin S."/>
            <person name="Crespi M."/>
            <person name="Mangin B."/>
            <person name="Burke J.M."/>
            <person name="Salse J."/>
            <person name="Munos S."/>
            <person name="Vincourt P."/>
            <person name="Rieseberg L.H."/>
            <person name="Langlade N.B."/>
        </authorList>
    </citation>
    <scope>NUCLEOTIDE SEQUENCE [LARGE SCALE GENOMIC DNA]</scope>
    <source>
        <strain evidence="7">cv. SF193</strain>
        <tissue evidence="5">Leaves</tissue>
    </source>
</reference>
<evidence type="ECO:0000256" key="1">
    <source>
        <dbReference type="ARBA" id="ARBA00004123"/>
    </source>
</evidence>
<dbReference type="EMBL" id="CM007906">
    <property type="protein sequence ID" value="OTF86448.1"/>
    <property type="molecule type" value="Genomic_DNA"/>
</dbReference>
<feature type="compositionally biased region" description="Polar residues" evidence="3">
    <location>
        <begin position="482"/>
        <end position="500"/>
    </location>
</feature>
<dbReference type="PANTHER" id="PTHR13052">
    <property type="entry name" value="NFRKB-RELATED"/>
    <property type="match status" value="1"/>
</dbReference>
<evidence type="ECO:0000313" key="5">
    <source>
        <dbReference type="EMBL" id="KAF5755426.1"/>
    </source>
</evidence>
<protein>
    <submittedName>
        <fullName evidence="5 6">Nuclear factor related to kappa-B-binding protein</fullName>
    </submittedName>
</protein>
<dbReference type="Gramene" id="mRNA:HanXRQr2_Chr17g0802661">
    <property type="protein sequence ID" value="mRNA:HanXRQr2_Chr17g0802661"/>
    <property type="gene ID" value="HanXRQr2_Chr17g0802661"/>
</dbReference>
<keyword evidence="2" id="KW-0539">Nucleus</keyword>
<accession>A0A251RPL4</accession>
<dbReference type="InterPro" id="IPR044867">
    <property type="entry name" value="DEUBAD_dom"/>
</dbReference>
<organism evidence="6 7">
    <name type="scientific">Helianthus annuus</name>
    <name type="common">Common sunflower</name>
    <dbReference type="NCBI Taxonomy" id="4232"/>
    <lineage>
        <taxon>Eukaryota</taxon>
        <taxon>Viridiplantae</taxon>
        <taxon>Streptophyta</taxon>
        <taxon>Embryophyta</taxon>
        <taxon>Tracheophyta</taxon>
        <taxon>Spermatophyta</taxon>
        <taxon>Magnoliopsida</taxon>
        <taxon>eudicotyledons</taxon>
        <taxon>Gunneridae</taxon>
        <taxon>Pentapetalae</taxon>
        <taxon>asterids</taxon>
        <taxon>campanulids</taxon>
        <taxon>Asterales</taxon>
        <taxon>Asteraceae</taxon>
        <taxon>Asteroideae</taxon>
        <taxon>Heliantheae alliance</taxon>
        <taxon>Heliantheae</taxon>
        <taxon>Helianthus</taxon>
    </lineage>
</organism>
<sequence>MAADQLNKRYKVSNAVHNHHTSWEMQKVKRKKFSHYESNTKSRISLEWDDKKECVVSKKEQISIASRELTPFLPLVANYQNVLGDVFTAPTELFELNNLTGLLSYEVWQTHLTVQEREFLTQFLPEGADPHRIVHELLTGNNFYFGNPFPKWGASICSGDYHPDAVLRQEQCNKANKLAYYSELNEYHTKMIGSLQLWKEKWASCTNPENFMQNMPRPRRGFHKSGPSHDSIIQYGPQHDIGAASGSCSWDADAKSYYSESPDLSVSYGETLTRVSGNKCYESSGGRSVTRPKKGDKLRKLNMEYGDGAKYMSYIKVSKEQHERVKSSMKQSNTSIQPRSLNNVLGNLDSFCVQPYEVFEEEERQKLHEHWLHLAKKDLCVGFENWKSWRAAKWRIGVSLRNEMEDKWKPSDEPVLNLYNNRDDKFVAVGQDEEQEQLNNEQHVEEPSDVLLIAPEENIEQNGELVFQSESDLNTENHETTNESSQLSDQNQHLPQISIPDNTQDFCHITINTNDNAITGSEAFPSSLVEYPEDINHTNAPVGEPFPTPAATTEIWPPVSLPNAYYHLPASVSQDYPSISQSSFLHRRSDVGDSFYNPYVNPDRNELQLHSLFKDPGNSHYLGTGQSLPLDQNMFADGGDRYLIPRHEHLLPLNQVQDWSTNSVVNVAMSAPSHHHHHRLGQNWFSEGEGARDGWVGGVVPSHDIRNGGQVVDESLFSVLSGLRSGVHYGSTEFIQPGSYIGVGREPVLPTTTNGRGSSVNYMSGNEGELGWMNM</sequence>
<dbReference type="PANTHER" id="PTHR13052:SF2">
    <property type="entry name" value="NUCLEAR FACTOR KAPPA-B-BINDING PROTEIN"/>
    <property type="match status" value="1"/>
</dbReference>
<feature type="region of interest" description="Disordered" evidence="3">
    <location>
        <begin position="473"/>
        <end position="500"/>
    </location>
</feature>
<dbReference type="AlphaFoldDB" id="A0A251RPL4"/>
<evidence type="ECO:0000256" key="3">
    <source>
        <dbReference type="SAM" id="MobiDB-lite"/>
    </source>
</evidence>